<feature type="transmembrane region" description="Helical" evidence="6">
    <location>
        <begin position="389"/>
        <end position="413"/>
    </location>
</feature>
<evidence type="ECO:0000259" key="7">
    <source>
        <dbReference type="PROSITE" id="PS50850"/>
    </source>
</evidence>
<feature type="transmembrane region" description="Helical" evidence="6">
    <location>
        <begin position="226"/>
        <end position="244"/>
    </location>
</feature>
<keyword evidence="4 6" id="KW-0472">Membrane</keyword>
<feature type="transmembrane region" description="Helical" evidence="6">
    <location>
        <begin position="463"/>
        <end position="487"/>
    </location>
</feature>
<sequence>MNEITESPAELSDPLLPSPADAARSPTSSGVPWQVVSIMMAGTFMAILDSFIVIVAEPVIQADLGASGGQLQWTLAGYQLTYAVLLITGGRLGDLYGRRRVFVLGAAIFTLASVACALAGTANGLIAARLAQGLGAGVMVPQVFAVITALVPERGRHRVFGVLGMVMGLATVSGQLVGGLLIGADLFGSGWRPIFWINLPVGLAVILAAAVRVPETWGTRARRIDVPGVVLLTVASSLAIFPLIEGREAGWPRWTWACFAASAVLFGVFARVERRVGERGGDPLVRLSLFSRRPFSVGLVLVLVLYACITSYYLVLSVSLQDGLGMTALGAGLTYTPAAAMFFVFSMVAGRLVPRYGRRVLMTGAVVLAAGYASTAIVLLSGVRFAPGAVIPTLMLQSVGGGLVITPSLNAVLARIDPRDAGLASGVLSTAQQVGGALGVAIIGVVFFGSFHPSAGGAATAAAHALAMSSVFTCAAALVATVLVCLLPGGRRG</sequence>
<feature type="transmembrane region" description="Helical" evidence="6">
    <location>
        <begin position="360"/>
        <end position="383"/>
    </location>
</feature>
<dbReference type="Proteomes" id="UP000576393">
    <property type="component" value="Unassembled WGS sequence"/>
</dbReference>
<feature type="transmembrane region" description="Helical" evidence="6">
    <location>
        <begin position="194"/>
        <end position="214"/>
    </location>
</feature>
<dbReference type="InterPro" id="IPR036259">
    <property type="entry name" value="MFS_trans_sf"/>
</dbReference>
<dbReference type="InterPro" id="IPR011701">
    <property type="entry name" value="MFS"/>
</dbReference>
<evidence type="ECO:0000256" key="1">
    <source>
        <dbReference type="ARBA" id="ARBA00004651"/>
    </source>
</evidence>
<feature type="region of interest" description="Disordered" evidence="5">
    <location>
        <begin position="1"/>
        <end position="29"/>
    </location>
</feature>
<comment type="caution">
    <text evidence="8">The sequence shown here is derived from an EMBL/GenBank/DDBJ whole genome shotgun (WGS) entry which is preliminary data.</text>
</comment>
<dbReference type="PANTHER" id="PTHR42718:SF39">
    <property type="entry name" value="ACTINORHODIN TRANSPORTER-RELATED"/>
    <property type="match status" value="1"/>
</dbReference>
<evidence type="ECO:0000256" key="4">
    <source>
        <dbReference type="ARBA" id="ARBA00023136"/>
    </source>
</evidence>
<feature type="transmembrane region" description="Helical" evidence="6">
    <location>
        <begin position="335"/>
        <end position="353"/>
    </location>
</feature>
<feature type="transmembrane region" description="Helical" evidence="6">
    <location>
        <begin position="159"/>
        <end position="182"/>
    </location>
</feature>
<feature type="transmembrane region" description="Helical" evidence="6">
    <location>
        <begin position="101"/>
        <end position="122"/>
    </location>
</feature>
<evidence type="ECO:0000256" key="2">
    <source>
        <dbReference type="ARBA" id="ARBA00022692"/>
    </source>
</evidence>
<keyword evidence="3 6" id="KW-1133">Transmembrane helix</keyword>
<dbReference type="GO" id="GO:0005886">
    <property type="term" value="C:plasma membrane"/>
    <property type="evidence" value="ECO:0007669"/>
    <property type="project" value="UniProtKB-SubCell"/>
</dbReference>
<protein>
    <submittedName>
        <fullName evidence="8">EmrB/QacA subfamily drug resistance transporter</fullName>
    </submittedName>
</protein>
<name>A0A852USK6_9ACTN</name>
<dbReference type="AlphaFoldDB" id="A0A852USK6"/>
<dbReference type="InterPro" id="IPR020846">
    <property type="entry name" value="MFS_dom"/>
</dbReference>
<feature type="transmembrane region" description="Helical" evidence="6">
    <location>
        <begin position="434"/>
        <end position="451"/>
    </location>
</feature>
<accession>A0A852USK6</accession>
<dbReference type="RefSeq" id="WP_179818307.1">
    <property type="nucleotide sequence ID" value="NZ_JACCCO010000001.1"/>
</dbReference>
<feature type="domain" description="Major facilitator superfamily (MFS) profile" evidence="7">
    <location>
        <begin position="35"/>
        <end position="492"/>
    </location>
</feature>
<reference evidence="8 9" key="1">
    <citation type="submission" date="2020-07" db="EMBL/GenBank/DDBJ databases">
        <title>Sequencing the genomes of 1000 actinobacteria strains.</title>
        <authorList>
            <person name="Klenk H.-P."/>
        </authorList>
    </citation>
    <scope>NUCLEOTIDE SEQUENCE [LARGE SCALE GENOMIC DNA]</scope>
    <source>
        <strain evidence="8 9">DSM 45763</strain>
    </source>
</reference>
<dbReference type="Gene3D" id="1.20.1720.10">
    <property type="entry name" value="Multidrug resistance protein D"/>
    <property type="match status" value="1"/>
</dbReference>
<dbReference type="PROSITE" id="PS50850">
    <property type="entry name" value="MFS"/>
    <property type="match status" value="1"/>
</dbReference>
<evidence type="ECO:0000313" key="9">
    <source>
        <dbReference type="Proteomes" id="UP000576393"/>
    </source>
</evidence>
<feature type="transmembrane region" description="Helical" evidence="6">
    <location>
        <begin position="250"/>
        <end position="270"/>
    </location>
</feature>
<keyword evidence="2 6" id="KW-0812">Transmembrane</keyword>
<feature type="transmembrane region" description="Helical" evidence="6">
    <location>
        <begin position="134"/>
        <end position="152"/>
    </location>
</feature>
<evidence type="ECO:0000256" key="3">
    <source>
        <dbReference type="ARBA" id="ARBA00022989"/>
    </source>
</evidence>
<dbReference type="PANTHER" id="PTHR42718">
    <property type="entry name" value="MAJOR FACILITATOR SUPERFAMILY MULTIDRUG TRANSPORTER MFSC"/>
    <property type="match status" value="1"/>
</dbReference>
<evidence type="ECO:0000256" key="5">
    <source>
        <dbReference type="SAM" id="MobiDB-lite"/>
    </source>
</evidence>
<dbReference type="GO" id="GO:0022857">
    <property type="term" value="F:transmembrane transporter activity"/>
    <property type="evidence" value="ECO:0007669"/>
    <property type="project" value="InterPro"/>
</dbReference>
<gene>
    <name evidence="8" type="ORF">HDA43_000747</name>
</gene>
<feature type="transmembrane region" description="Helical" evidence="6">
    <location>
        <begin position="295"/>
        <end position="315"/>
    </location>
</feature>
<dbReference type="Gene3D" id="1.20.1250.20">
    <property type="entry name" value="MFS general substrate transporter like domains"/>
    <property type="match status" value="1"/>
</dbReference>
<evidence type="ECO:0000313" key="8">
    <source>
        <dbReference type="EMBL" id="NYF38588.1"/>
    </source>
</evidence>
<comment type="subcellular location">
    <subcellularLocation>
        <location evidence="1">Cell membrane</location>
        <topology evidence="1">Multi-pass membrane protein</topology>
    </subcellularLocation>
</comment>
<keyword evidence="9" id="KW-1185">Reference proteome</keyword>
<dbReference type="Pfam" id="PF07690">
    <property type="entry name" value="MFS_1"/>
    <property type="match status" value="1"/>
</dbReference>
<dbReference type="SUPFAM" id="SSF103473">
    <property type="entry name" value="MFS general substrate transporter"/>
    <property type="match status" value="1"/>
</dbReference>
<dbReference type="CDD" id="cd17321">
    <property type="entry name" value="MFS_MMR_MDR_like"/>
    <property type="match status" value="1"/>
</dbReference>
<organism evidence="8 9">
    <name type="scientific">Streptosporangium sandarakinum</name>
    <dbReference type="NCBI Taxonomy" id="1260955"/>
    <lineage>
        <taxon>Bacteria</taxon>
        <taxon>Bacillati</taxon>
        <taxon>Actinomycetota</taxon>
        <taxon>Actinomycetes</taxon>
        <taxon>Streptosporangiales</taxon>
        <taxon>Streptosporangiaceae</taxon>
        <taxon>Streptosporangium</taxon>
    </lineage>
</organism>
<proteinExistence type="predicted"/>
<feature type="transmembrane region" description="Helical" evidence="6">
    <location>
        <begin position="71"/>
        <end position="89"/>
    </location>
</feature>
<evidence type="ECO:0000256" key="6">
    <source>
        <dbReference type="SAM" id="Phobius"/>
    </source>
</evidence>
<dbReference type="EMBL" id="JACCCO010000001">
    <property type="protein sequence ID" value="NYF38588.1"/>
    <property type="molecule type" value="Genomic_DNA"/>
</dbReference>
<feature type="transmembrane region" description="Helical" evidence="6">
    <location>
        <begin position="33"/>
        <end position="56"/>
    </location>
</feature>